<reference evidence="2 3" key="1">
    <citation type="submission" date="2020-04" db="EMBL/GenBank/DDBJ databases">
        <title>Description of novel Gluconacetobacter.</title>
        <authorList>
            <person name="Sombolestani A."/>
        </authorList>
    </citation>
    <scope>NUCLEOTIDE SEQUENCE [LARGE SCALE GENOMIC DNA]</scope>
    <source>
        <strain evidence="2 3">LMG 22058</strain>
    </source>
</reference>
<name>A0A7W4PLV3_9PROT</name>
<organism evidence="2 3">
    <name type="scientific">Gluconacetobacter dulcium</name>
    <dbReference type="NCBI Taxonomy" id="2729096"/>
    <lineage>
        <taxon>Bacteria</taxon>
        <taxon>Pseudomonadati</taxon>
        <taxon>Pseudomonadota</taxon>
        <taxon>Alphaproteobacteria</taxon>
        <taxon>Acetobacterales</taxon>
        <taxon>Acetobacteraceae</taxon>
        <taxon>Gluconacetobacter</taxon>
    </lineage>
</organism>
<dbReference type="Gene3D" id="3.90.1140.10">
    <property type="entry name" value="Cyclic phosphodiesterase"/>
    <property type="match status" value="1"/>
</dbReference>
<evidence type="ECO:0000313" key="3">
    <source>
        <dbReference type="Proteomes" id="UP000530320"/>
    </source>
</evidence>
<dbReference type="InterPro" id="IPR015069">
    <property type="entry name" value="2H-PEstase_DUF1868"/>
</dbReference>
<gene>
    <name evidence="2" type="ORF">HLH44_17515</name>
</gene>
<dbReference type="EMBL" id="JABEQP010000016">
    <property type="protein sequence ID" value="MBB2199211.1"/>
    <property type="molecule type" value="Genomic_DNA"/>
</dbReference>
<feature type="domain" description="DUF1868" evidence="1">
    <location>
        <begin position="37"/>
        <end position="150"/>
    </location>
</feature>
<dbReference type="SUPFAM" id="SSF55144">
    <property type="entry name" value="LigT-like"/>
    <property type="match status" value="1"/>
</dbReference>
<comment type="caution">
    <text evidence="2">The sequence shown here is derived from an EMBL/GenBank/DDBJ whole genome shotgun (WGS) entry which is preliminary data.</text>
</comment>
<dbReference type="Proteomes" id="UP000530320">
    <property type="component" value="Unassembled WGS sequence"/>
</dbReference>
<evidence type="ECO:0000259" key="1">
    <source>
        <dbReference type="Pfam" id="PF08975"/>
    </source>
</evidence>
<accession>A0A7W4PLV3</accession>
<protein>
    <submittedName>
        <fullName evidence="2">DUF1868 domain-containing protein</fullName>
    </submittedName>
</protein>
<proteinExistence type="predicted"/>
<dbReference type="InterPro" id="IPR009097">
    <property type="entry name" value="Cyclic_Pdiesterase"/>
</dbReference>
<evidence type="ECO:0000313" key="2">
    <source>
        <dbReference type="EMBL" id="MBB2199211.1"/>
    </source>
</evidence>
<sequence>MISTDATTRRHVLAAIACGLLPPRAGGADTTQGVGRKFNASGTAMPFRGNTIIIPLDSGSAAATLMGSLHDALADSPIARQLALLPVSSFHMTVFEGVNDHERTPANWPAALPTDTPIDTVTQYATHMLASAPFDYPQPIVMRATGLKITARGIGLRVTGFDHAQETAIRRLRDEIATRLAIHRPNHARYGFHMSLAYTIAPLPPRAASRTQAHINTLLAEAVQQQRPLPLGAPRFCTFDDMLAFKPLAPLPRQT</sequence>
<dbReference type="RefSeq" id="WP_183010183.1">
    <property type="nucleotide sequence ID" value="NZ_JABEQP010000016.1"/>
</dbReference>
<dbReference type="Pfam" id="PF08975">
    <property type="entry name" value="2H-phosphodiest"/>
    <property type="match status" value="1"/>
</dbReference>
<dbReference type="AlphaFoldDB" id="A0A7W4PLV3"/>